<dbReference type="PRINTS" id="PR00420">
    <property type="entry name" value="RNGMNOXGNASE"/>
</dbReference>
<evidence type="ECO:0000313" key="5">
    <source>
        <dbReference type="EMBL" id="PNV75466.1"/>
    </source>
</evidence>
<dbReference type="InterPro" id="IPR002938">
    <property type="entry name" value="FAD-bd"/>
</dbReference>
<name>A0ABX4YJT4_9LEPT</name>
<evidence type="ECO:0000256" key="1">
    <source>
        <dbReference type="ARBA" id="ARBA00001974"/>
    </source>
</evidence>
<dbReference type="RefSeq" id="WP_010413177.1">
    <property type="nucleotide sequence ID" value="NZ_MCRM02000006.1"/>
</dbReference>
<gene>
    <name evidence="5" type="ORF">BES34_007410</name>
</gene>
<dbReference type="PANTHER" id="PTHR43004:SF19">
    <property type="entry name" value="BINDING MONOOXYGENASE, PUTATIVE (JCVI)-RELATED"/>
    <property type="match status" value="1"/>
</dbReference>
<dbReference type="SUPFAM" id="SSF51905">
    <property type="entry name" value="FAD/NAD(P)-binding domain"/>
    <property type="match status" value="1"/>
</dbReference>
<dbReference type="EMBL" id="MCRM02000006">
    <property type="protein sequence ID" value="PNV75466.1"/>
    <property type="molecule type" value="Genomic_DNA"/>
</dbReference>
<comment type="cofactor">
    <cofactor evidence="1">
        <name>FAD</name>
        <dbReference type="ChEBI" id="CHEBI:57692"/>
    </cofactor>
</comment>
<feature type="domain" description="FAD-binding" evidence="4">
    <location>
        <begin position="20"/>
        <end position="361"/>
    </location>
</feature>
<dbReference type="Gene3D" id="3.40.30.120">
    <property type="match status" value="1"/>
</dbReference>
<proteinExistence type="predicted"/>
<keyword evidence="3" id="KW-0274">FAD</keyword>
<evidence type="ECO:0000256" key="2">
    <source>
        <dbReference type="ARBA" id="ARBA00022630"/>
    </source>
</evidence>
<keyword evidence="2" id="KW-0285">Flavoprotein</keyword>
<organism evidence="5 6">
    <name type="scientific">Leptospira inadai serovar Lyme</name>
    <dbReference type="NCBI Taxonomy" id="293084"/>
    <lineage>
        <taxon>Bacteria</taxon>
        <taxon>Pseudomonadati</taxon>
        <taxon>Spirochaetota</taxon>
        <taxon>Spirochaetia</taxon>
        <taxon>Leptospirales</taxon>
        <taxon>Leptospiraceae</taxon>
        <taxon>Leptospira</taxon>
    </lineage>
</organism>
<dbReference type="Gene3D" id="3.50.50.60">
    <property type="entry name" value="FAD/NAD(P)-binding domain"/>
    <property type="match status" value="1"/>
</dbReference>
<dbReference type="InterPro" id="IPR050641">
    <property type="entry name" value="RIFMO-like"/>
</dbReference>
<dbReference type="PANTHER" id="PTHR43004">
    <property type="entry name" value="TRK SYSTEM POTASSIUM UPTAKE PROTEIN"/>
    <property type="match status" value="1"/>
</dbReference>
<reference evidence="5" key="1">
    <citation type="submission" date="2018-01" db="EMBL/GenBank/DDBJ databases">
        <title>Genomic characterization of Leptospira inadai serogroup Lyme isolated from captured rat in Brazil and comparative analysis with human reference strain.</title>
        <authorList>
            <person name="Moreno L.Z."/>
            <person name="Loureiro A.P."/>
            <person name="Miraglia F."/>
            <person name="Kremer F.S."/>
            <person name="Eslabao M.R."/>
            <person name="Dellagostin O.A."/>
            <person name="Lilenbaum W."/>
            <person name="Moreno A.M."/>
        </authorList>
    </citation>
    <scope>NUCLEOTIDE SEQUENCE [LARGE SCALE GENOMIC DNA]</scope>
    <source>
        <strain evidence="5">M34/99</strain>
    </source>
</reference>
<evidence type="ECO:0000313" key="6">
    <source>
        <dbReference type="Proteomes" id="UP000094669"/>
    </source>
</evidence>
<evidence type="ECO:0000256" key="3">
    <source>
        <dbReference type="ARBA" id="ARBA00022827"/>
    </source>
</evidence>
<comment type="caution">
    <text evidence="5">The sequence shown here is derived from an EMBL/GenBank/DDBJ whole genome shotgun (WGS) entry which is preliminary data.</text>
</comment>
<dbReference type="Proteomes" id="UP000094669">
    <property type="component" value="Unassembled WGS sequence"/>
</dbReference>
<evidence type="ECO:0000259" key="4">
    <source>
        <dbReference type="Pfam" id="PF01494"/>
    </source>
</evidence>
<sequence length="534" mass="59549">MNKKEEGFIPTKTQEGTEHCSVLIVGGGLVGSSAAVFLAQKGVSVLLIEKHAGSSPHPRAIGFTQRTLELFRSVGLAGSIPQVHESKKTVRRIRIESLAGEWFEEQAWSSVQEEDTNIEYSPCGATAIAQDRLEPMLQQKALEFGADLRFSTELLEFKQDSEKVTASVRDKEGNRYTIQADYMIAADGHRSPIREALRIERKGKGYLTTGRSVLFKAPLNEYLEKGFFQFSIDQPGFSAFLNTYNDGRWVLFYPDDTERDELTLKSDIVKAIGRSDLPIEIVTTGRWEISALISDSFSAGRIFIAGDAAHTLPPNRGGYGANTGIEDTHNLAWKLQSVLSGESHTSLLDTYDQERRPIAWLRYQQIFAKNDYKAYSTEEDRAVAILDSRAMELGQLYRSSSIAEARENLPSALRPEEWSGQPGTRAPHFWITKEGNKISTLDLFQKGWVLLTASSEWKTSADRIASSSRSKIDCYQFARDISSEKDAFQNNFGVEANGAVLVRPDGYIAWRSKDLPENADAVLRKALAYAACCR</sequence>
<protein>
    <submittedName>
        <fullName evidence="5">2,4-dichlorophenol 6-monooxygenase</fullName>
    </submittedName>
</protein>
<dbReference type="Pfam" id="PF21274">
    <property type="entry name" value="Rng_hyd_C"/>
    <property type="match status" value="1"/>
</dbReference>
<dbReference type="Gene3D" id="3.30.9.10">
    <property type="entry name" value="D-Amino Acid Oxidase, subunit A, domain 2"/>
    <property type="match status" value="1"/>
</dbReference>
<accession>A0ABX4YJT4</accession>
<dbReference type="Pfam" id="PF01494">
    <property type="entry name" value="FAD_binding_3"/>
    <property type="match status" value="1"/>
</dbReference>
<dbReference type="InterPro" id="IPR036188">
    <property type="entry name" value="FAD/NAD-bd_sf"/>
</dbReference>
<keyword evidence="6" id="KW-1185">Reference proteome</keyword>